<dbReference type="GO" id="GO:0022857">
    <property type="term" value="F:transmembrane transporter activity"/>
    <property type="evidence" value="ECO:0007669"/>
    <property type="project" value="InterPro"/>
</dbReference>
<keyword evidence="5 8" id="KW-1133">Transmembrane helix</keyword>
<feature type="region of interest" description="Disordered" evidence="7">
    <location>
        <begin position="152"/>
        <end position="177"/>
    </location>
</feature>
<evidence type="ECO:0000256" key="4">
    <source>
        <dbReference type="ARBA" id="ARBA00022692"/>
    </source>
</evidence>
<keyword evidence="3" id="KW-1003">Cell membrane</keyword>
<keyword evidence="10" id="KW-1185">Reference proteome</keyword>
<dbReference type="OrthoDB" id="5413827at2759"/>
<feature type="transmembrane region" description="Helical" evidence="8">
    <location>
        <begin position="981"/>
        <end position="1003"/>
    </location>
</feature>
<keyword evidence="4 8" id="KW-0812">Transmembrane</keyword>
<feature type="compositionally biased region" description="Acidic residues" evidence="7">
    <location>
        <begin position="154"/>
        <end position="177"/>
    </location>
</feature>
<evidence type="ECO:0000256" key="3">
    <source>
        <dbReference type="ARBA" id="ARBA00022475"/>
    </source>
</evidence>
<dbReference type="InterPro" id="IPR011701">
    <property type="entry name" value="MFS"/>
</dbReference>
<evidence type="ECO:0000256" key="8">
    <source>
        <dbReference type="SAM" id="Phobius"/>
    </source>
</evidence>
<dbReference type="PANTHER" id="PTHR23502">
    <property type="entry name" value="MAJOR FACILITATOR SUPERFAMILY"/>
    <property type="match status" value="1"/>
</dbReference>
<comment type="subcellular location">
    <subcellularLocation>
        <location evidence="1">Cell membrane</location>
        <topology evidence="1">Multi-pass membrane protein</topology>
    </subcellularLocation>
</comment>
<organism evidence="9 10">
    <name type="scientific">Botryosphaeria dothidea</name>
    <dbReference type="NCBI Taxonomy" id="55169"/>
    <lineage>
        <taxon>Eukaryota</taxon>
        <taxon>Fungi</taxon>
        <taxon>Dikarya</taxon>
        <taxon>Ascomycota</taxon>
        <taxon>Pezizomycotina</taxon>
        <taxon>Dothideomycetes</taxon>
        <taxon>Dothideomycetes incertae sedis</taxon>
        <taxon>Botryosphaeriales</taxon>
        <taxon>Botryosphaeriaceae</taxon>
        <taxon>Botryosphaeria</taxon>
    </lineage>
</organism>
<dbReference type="SUPFAM" id="SSF103473">
    <property type="entry name" value="MFS general substrate transporter"/>
    <property type="match status" value="1"/>
</dbReference>
<dbReference type="AlphaFoldDB" id="A0A8H4J819"/>
<evidence type="ECO:0000256" key="1">
    <source>
        <dbReference type="ARBA" id="ARBA00004651"/>
    </source>
</evidence>
<feature type="transmembrane region" description="Helical" evidence="8">
    <location>
        <begin position="804"/>
        <end position="828"/>
    </location>
</feature>
<dbReference type="EMBL" id="WWBZ02000002">
    <property type="protein sequence ID" value="KAF4312648.1"/>
    <property type="molecule type" value="Genomic_DNA"/>
</dbReference>
<dbReference type="Proteomes" id="UP000572817">
    <property type="component" value="Unassembled WGS sequence"/>
</dbReference>
<dbReference type="PANTHER" id="PTHR23502:SF186">
    <property type="entry name" value="MAJOR FACILITATOR SUPERFAMILY (MFS) PROFILE DOMAIN-CONTAINING PROTEIN"/>
    <property type="match status" value="1"/>
</dbReference>
<sequence length="1041" mass="116534">MAITPNSSFTAKCLLDRLDMVIAAIQRHPRFDANDPRNSHYTLHCLFDLILRTRCMLKQIDLQKLDDQDEETLDTFEDIISRACMAHAMLTDASGVMVAQVTGASNSPIDMGDEIRQVGALLMPDPVTGQFTEDPAEQRKTTRIGLSEFLADAAESEPESEGEWEEGADDSEWEDVGPDMPPEDRCLFLEAPREIRDQIYRYLLCTDYTKQQPTGIIHYKPARYEWRLQTAILRANRQIYKEAREILGMENKFVVLERDTDVLKQSPDQKQDGGDRNLPDPPLWLGRAKSHVSVPGELMRINFCSSCEPQKDRPTDYFVYLAEELRDFFVNLGKYRTNGVHRTRNLVCTVTLSPPKETETAAIIKRREAALLDPLTKLRQLSKVTITGASEEKVQSVAQQMKHRDFSAADVLNTINEILATADAYVRVGNHGIAVSYTDWCMSILSFFDASNAHQMDQDMVGDIPDSIFVTEEEQIKMCAAMFRVSLERALACIHSDAFEDAFESADSALRLAMMITDMPDYSQYPGAQSGVVKRRPMIEWMTKQTAARIAGSDSHNLIRGEDVARAYWYRAQALSSLEGWGQEEETDRMFALSLTCFVGHEDVANELCTLDLDLTEHLEDYEKHQRRGEKIWNGLRGKKKHFEHNPTLRDMSSYNKHWQRPQPPVSKSKNEVTDGGINYMLSRACSPTVTNSGGSLTDMWPTSQRSVPLALFTAASFLGPVIAPIIGGFIAQYSQWQWDYWIVTILSGISYIATLVLLPETYAPVILQQKRIRLGDGRIDVVPKINYYVTLTRPWVMLFTEPILSLLSLYMAFCYGILYLDFTAYPIVFAETRGWSPGIAGLSFLGIGIGMAIATACSPLINRIHTHYASKLRATPTSPSPPEARLPHLILISWSIPLGLLWFAWTSSPQHHWALPIAAGVPFGIGFVTLFLAITAYLTDCYGRTYAASALAANAVLRSLFGAAFPLFARRMYEGLGAAWATSVLGLVGVVLAPLPWGFYVWGPWLRARSGFHLRAVEGDEESSGGRALNGARSPEDSSG</sequence>
<keyword evidence="2" id="KW-0813">Transport</keyword>
<feature type="transmembrane region" description="Helical" evidence="8">
    <location>
        <begin position="887"/>
        <end position="906"/>
    </location>
</feature>
<feature type="transmembrane region" description="Helical" evidence="8">
    <location>
        <begin position="918"/>
        <end position="940"/>
    </location>
</feature>
<evidence type="ECO:0000313" key="10">
    <source>
        <dbReference type="Proteomes" id="UP000572817"/>
    </source>
</evidence>
<feature type="region of interest" description="Disordered" evidence="7">
    <location>
        <begin position="1022"/>
        <end position="1041"/>
    </location>
</feature>
<proteinExistence type="predicted"/>
<evidence type="ECO:0008006" key="11">
    <source>
        <dbReference type="Google" id="ProtNLM"/>
    </source>
</evidence>
<feature type="transmembrane region" description="Helical" evidence="8">
    <location>
        <begin position="946"/>
        <end position="969"/>
    </location>
</feature>
<dbReference type="Pfam" id="PF07690">
    <property type="entry name" value="MFS_1"/>
    <property type="match status" value="1"/>
</dbReference>
<feature type="transmembrane region" description="Helical" evidence="8">
    <location>
        <begin position="840"/>
        <end position="862"/>
    </location>
</feature>
<dbReference type="InterPro" id="IPR036259">
    <property type="entry name" value="MFS_trans_sf"/>
</dbReference>
<protein>
    <recommendedName>
        <fullName evidence="11">Mfs multidrug transporter protein</fullName>
    </recommendedName>
</protein>
<comment type="caution">
    <text evidence="9">The sequence shown here is derived from an EMBL/GenBank/DDBJ whole genome shotgun (WGS) entry which is preliminary data.</text>
</comment>
<evidence type="ECO:0000256" key="5">
    <source>
        <dbReference type="ARBA" id="ARBA00022989"/>
    </source>
</evidence>
<evidence type="ECO:0000256" key="2">
    <source>
        <dbReference type="ARBA" id="ARBA00022448"/>
    </source>
</evidence>
<evidence type="ECO:0000313" key="9">
    <source>
        <dbReference type="EMBL" id="KAF4312648.1"/>
    </source>
</evidence>
<feature type="region of interest" description="Disordered" evidence="7">
    <location>
        <begin position="646"/>
        <end position="672"/>
    </location>
</feature>
<keyword evidence="6 8" id="KW-0472">Membrane</keyword>
<feature type="transmembrane region" description="Helical" evidence="8">
    <location>
        <begin position="710"/>
        <end position="732"/>
    </location>
</feature>
<name>A0A8H4J819_9PEZI</name>
<reference evidence="9" key="1">
    <citation type="submission" date="2020-04" db="EMBL/GenBank/DDBJ databases">
        <title>Genome Assembly and Annotation of Botryosphaeria dothidea sdau 11-99, a Latent Pathogen of Apple Fruit Ring Rot in China.</title>
        <authorList>
            <person name="Yu C."/>
            <person name="Diao Y."/>
            <person name="Lu Q."/>
            <person name="Zhao J."/>
            <person name="Cui S."/>
            <person name="Peng C."/>
            <person name="He B."/>
            <person name="Liu H."/>
        </authorList>
    </citation>
    <scope>NUCLEOTIDE SEQUENCE [LARGE SCALE GENOMIC DNA]</scope>
    <source>
        <strain evidence="9">Sdau11-99</strain>
    </source>
</reference>
<evidence type="ECO:0000256" key="6">
    <source>
        <dbReference type="ARBA" id="ARBA00023136"/>
    </source>
</evidence>
<accession>A0A8H4J819</accession>
<dbReference type="GO" id="GO:0005886">
    <property type="term" value="C:plasma membrane"/>
    <property type="evidence" value="ECO:0007669"/>
    <property type="project" value="UniProtKB-SubCell"/>
</dbReference>
<feature type="transmembrane region" description="Helical" evidence="8">
    <location>
        <begin position="739"/>
        <end position="759"/>
    </location>
</feature>
<evidence type="ECO:0000256" key="7">
    <source>
        <dbReference type="SAM" id="MobiDB-lite"/>
    </source>
</evidence>
<gene>
    <name evidence="9" type="ORF">GTA08_BOTSDO11742</name>
</gene>
<dbReference type="Gene3D" id="1.20.1250.20">
    <property type="entry name" value="MFS general substrate transporter like domains"/>
    <property type="match status" value="1"/>
</dbReference>